<dbReference type="PANTHER" id="PTHR47706">
    <property type="entry name" value="NMRA-LIKE FAMILY PROTEIN"/>
    <property type="match status" value="1"/>
</dbReference>
<evidence type="ECO:0000256" key="1">
    <source>
        <dbReference type="ARBA" id="ARBA00005725"/>
    </source>
</evidence>
<name>A0A409WMX0_9AGAR</name>
<keyword evidence="3" id="KW-0560">Oxidoreductase</keyword>
<protein>
    <recommendedName>
        <fullName evidence="4">NmrA-like domain-containing protein</fullName>
    </recommendedName>
</protein>
<evidence type="ECO:0000313" key="5">
    <source>
        <dbReference type="EMBL" id="PPQ79841.1"/>
    </source>
</evidence>
<dbReference type="GO" id="GO:0016491">
    <property type="term" value="F:oxidoreductase activity"/>
    <property type="evidence" value="ECO:0007669"/>
    <property type="project" value="UniProtKB-KW"/>
</dbReference>
<dbReference type="InterPro" id="IPR045312">
    <property type="entry name" value="PCBER-like"/>
</dbReference>
<reference evidence="5 6" key="1">
    <citation type="journal article" date="2018" name="Evol. Lett.">
        <title>Horizontal gene cluster transfer increased hallucinogenic mushroom diversity.</title>
        <authorList>
            <person name="Reynolds H.T."/>
            <person name="Vijayakumar V."/>
            <person name="Gluck-Thaler E."/>
            <person name="Korotkin H.B."/>
            <person name="Matheny P.B."/>
            <person name="Slot J.C."/>
        </authorList>
    </citation>
    <scope>NUCLEOTIDE SEQUENCE [LARGE SCALE GENOMIC DNA]</scope>
    <source>
        <strain evidence="5 6">SRW20</strain>
    </source>
</reference>
<dbReference type="Gene3D" id="3.90.25.10">
    <property type="entry name" value="UDP-galactose 4-epimerase, domain 1"/>
    <property type="match status" value="1"/>
</dbReference>
<dbReference type="InParanoid" id="A0A409WMX0"/>
<evidence type="ECO:0000256" key="2">
    <source>
        <dbReference type="ARBA" id="ARBA00022857"/>
    </source>
</evidence>
<evidence type="ECO:0000313" key="6">
    <source>
        <dbReference type="Proteomes" id="UP000284706"/>
    </source>
</evidence>
<keyword evidence="6" id="KW-1185">Reference proteome</keyword>
<organism evidence="5 6">
    <name type="scientific">Gymnopilus dilepis</name>
    <dbReference type="NCBI Taxonomy" id="231916"/>
    <lineage>
        <taxon>Eukaryota</taxon>
        <taxon>Fungi</taxon>
        <taxon>Dikarya</taxon>
        <taxon>Basidiomycota</taxon>
        <taxon>Agaricomycotina</taxon>
        <taxon>Agaricomycetes</taxon>
        <taxon>Agaricomycetidae</taxon>
        <taxon>Agaricales</taxon>
        <taxon>Agaricineae</taxon>
        <taxon>Hymenogastraceae</taxon>
        <taxon>Gymnopilus</taxon>
    </lineage>
</organism>
<feature type="domain" description="NmrA-like" evidence="4">
    <location>
        <begin position="3"/>
        <end position="252"/>
    </location>
</feature>
<sequence>MVVVAVAGTGLVGKQVIQSLLASEKHTVIVLSRSQKPDLAARGAIVKIVDYSSIPSLVAALSNSPDPVHTIISCLVAYDPAEMVQSQVNLLQAAKEAGAKRFAPSEFATVRAANEHIEFYREVKNAVWKAAEESGLEITAFTCGIFMNYLAFGSSTADAQKELEGIENPFAFIVDIKNGKAEIPGTGKEPVAFTRWQDVGNFVAAAVELEKWEEELSMVGDIMSYDDVVRLAEEVTGKKFEVMKRPTEDLRREADLKTGMTKFYLEARLVVGLGLGSVEPRLNKLVDVQPMGLKEFITKCWKGHKQL</sequence>
<dbReference type="SUPFAM" id="SSF51735">
    <property type="entry name" value="NAD(P)-binding Rossmann-fold domains"/>
    <property type="match status" value="1"/>
</dbReference>
<proteinExistence type="inferred from homology"/>
<comment type="similarity">
    <text evidence="1">Belongs to the NmrA-type oxidoreductase family. Isoflavone reductase subfamily.</text>
</comment>
<dbReference type="InterPro" id="IPR008030">
    <property type="entry name" value="NmrA-like"/>
</dbReference>
<dbReference type="CDD" id="cd05259">
    <property type="entry name" value="PCBER_SDR_a"/>
    <property type="match status" value="1"/>
</dbReference>
<accession>A0A409WMX0</accession>
<dbReference type="Gene3D" id="3.40.50.720">
    <property type="entry name" value="NAD(P)-binding Rossmann-like Domain"/>
    <property type="match status" value="1"/>
</dbReference>
<keyword evidence="2" id="KW-0521">NADP</keyword>
<evidence type="ECO:0000259" key="4">
    <source>
        <dbReference type="Pfam" id="PF05368"/>
    </source>
</evidence>
<comment type="caution">
    <text evidence="5">The sequence shown here is derived from an EMBL/GenBank/DDBJ whole genome shotgun (WGS) entry which is preliminary data.</text>
</comment>
<dbReference type="InterPro" id="IPR036291">
    <property type="entry name" value="NAD(P)-bd_dom_sf"/>
</dbReference>
<dbReference type="EMBL" id="NHYE01004984">
    <property type="protein sequence ID" value="PPQ79841.1"/>
    <property type="molecule type" value="Genomic_DNA"/>
</dbReference>
<dbReference type="Pfam" id="PF05368">
    <property type="entry name" value="NmrA"/>
    <property type="match status" value="1"/>
</dbReference>
<dbReference type="OrthoDB" id="9974981at2759"/>
<dbReference type="Proteomes" id="UP000284706">
    <property type="component" value="Unassembled WGS sequence"/>
</dbReference>
<gene>
    <name evidence="5" type="ORF">CVT26_012570</name>
</gene>
<dbReference type="STRING" id="231916.A0A409WMX0"/>
<dbReference type="PANTHER" id="PTHR47706:SF4">
    <property type="entry name" value="NMRA-LIKE DOMAIN-CONTAINING PROTEIN"/>
    <property type="match status" value="1"/>
</dbReference>
<dbReference type="InterPro" id="IPR051609">
    <property type="entry name" value="NmrA/Isoflavone_reductase-like"/>
</dbReference>
<dbReference type="AlphaFoldDB" id="A0A409WMX0"/>
<evidence type="ECO:0000256" key="3">
    <source>
        <dbReference type="ARBA" id="ARBA00023002"/>
    </source>
</evidence>